<name>A0A8H8VJD4_ORBOL</name>
<accession>A0A8H8VJD4</accession>
<proteinExistence type="predicted"/>
<feature type="compositionally biased region" description="Polar residues" evidence="1">
    <location>
        <begin position="1"/>
        <end position="15"/>
    </location>
</feature>
<dbReference type="EMBL" id="WIWT01000007">
    <property type="protein sequence ID" value="KAF3220293.1"/>
    <property type="molecule type" value="Genomic_DNA"/>
</dbReference>
<organism evidence="2 3">
    <name type="scientific">Orbilia oligospora</name>
    <name type="common">Nematode-trapping fungus</name>
    <name type="synonym">Arthrobotrys oligospora</name>
    <dbReference type="NCBI Taxonomy" id="2813651"/>
    <lineage>
        <taxon>Eukaryota</taxon>
        <taxon>Fungi</taxon>
        <taxon>Dikarya</taxon>
        <taxon>Ascomycota</taxon>
        <taxon>Pezizomycotina</taxon>
        <taxon>Orbiliomycetes</taxon>
        <taxon>Orbiliales</taxon>
        <taxon>Orbiliaceae</taxon>
        <taxon>Orbilia</taxon>
    </lineage>
</organism>
<comment type="caution">
    <text evidence="2">The sequence shown here is derived from an EMBL/GenBank/DDBJ whole genome shotgun (WGS) entry which is preliminary data.</text>
</comment>
<gene>
    <name evidence="2" type="ORF">TWF679_009671</name>
</gene>
<feature type="region of interest" description="Disordered" evidence="1">
    <location>
        <begin position="1"/>
        <end position="20"/>
    </location>
</feature>
<evidence type="ECO:0000313" key="3">
    <source>
        <dbReference type="Proteomes" id="UP000614610"/>
    </source>
</evidence>
<protein>
    <submittedName>
        <fullName evidence="2">Uncharacterized protein</fullName>
    </submittedName>
</protein>
<dbReference type="OrthoDB" id="10273615at2759"/>
<dbReference type="AlphaFoldDB" id="A0A8H8VJD4"/>
<evidence type="ECO:0000256" key="1">
    <source>
        <dbReference type="SAM" id="MobiDB-lite"/>
    </source>
</evidence>
<dbReference type="Proteomes" id="UP000614610">
    <property type="component" value="Unassembled WGS sequence"/>
</dbReference>
<reference evidence="2" key="1">
    <citation type="submission" date="2019-06" db="EMBL/GenBank/DDBJ databases">
        <authorList>
            <person name="Palmer J.M."/>
        </authorList>
    </citation>
    <scope>NUCLEOTIDE SEQUENCE</scope>
    <source>
        <strain evidence="2">TWF679</strain>
    </source>
</reference>
<sequence length="110" mass="12584">MTLNTQHMALGNWTSSDDEEEQQNDIKFWIFGVGDVKMGNLRKFRAPLLETLQISHGPLDLLECVLKKNPQLDEDSVKRLSAACMLDKAYKMETADLMDENVYCDENQVC</sequence>
<evidence type="ECO:0000313" key="2">
    <source>
        <dbReference type="EMBL" id="KAF3220293.1"/>
    </source>
</evidence>